<accession>A0A0A9G509</accession>
<dbReference type="AlphaFoldDB" id="A0A0A9G509"/>
<reference evidence="1" key="2">
    <citation type="journal article" date="2015" name="Data Brief">
        <title>Shoot transcriptome of the giant reed, Arundo donax.</title>
        <authorList>
            <person name="Barrero R.A."/>
            <person name="Guerrero F.D."/>
            <person name="Moolhuijzen P."/>
            <person name="Goolsby J.A."/>
            <person name="Tidwell J."/>
            <person name="Bellgard S.E."/>
            <person name="Bellgard M.I."/>
        </authorList>
    </citation>
    <scope>NUCLEOTIDE SEQUENCE</scope>
    <source>
        <tissue evidence="1">Shoot tissue taken approximately 20 cm above the soil surface</tissue>
    </source>
</reference>
<proteinExistence type="predicted"/>
<evidence type="ECO:0000313" key="1">
    <source>
        <dbReference type="EMBL" id="JAE15748.1"/>
    </source>
</evidence>
<name>A0A0A9G509_ARUDO</name>
<protein>
    <submittedName>
        <fullName evidence="1">Uncharacterized protein</fullName>
    </submittedName>
</protein>
<sequence length="35" mass="4027">MVVVLATTATPMIATTRLPQRRYMLLLLLCTLCYR</sequence>
<reference evidence="1" key="1">
    <citation type="submission" date="2014-09" db="EMBL/GenBank/DDBJ databases">
        <authorList>
            <person name="Magalhaes I.L.F."/>
            <person name="Oliveira U."/>
            <person name="Santos F.R."/>
            <person name="Vidigal T.H.D.A."/>
            <person name="Brescovit A.D."/>
            <person name="Santos A.J."/>
        </authorList>
    </citation>
    <scope>NUCLEOTIDE SEQUENCE</scope>
    <source>
        <tissue evidence="1">Shoot tissue taken approximately 20 cm above the soil surface</tissue>
    </source>
</reference>
<organism evidence="1">
    <name type="scientific">Arundo donax</name>
    <name type="common">Giant reed</name>
    <name type="synonym">Donax arundinaceus</name>
    <dbReference type="NCBI Taxonomy" id="35708"/>
    <lineage>
        <taxon>Eukaryota</taxon>
        <taxon>Viridiplantae</taxon>
        <taxon>Streptophyta</taxon>
        <taxon>Embryophyta</taxon>
        <taxon>Tracheophyta</taxon>
        <taxon>Spermatophyta</taxon>
        <taxon>Magnoliopsida</taxon>
        <taxon>Liliopsida</taxon>
        <taxon>Poales</taxon>
        <taxon>Poaceae</taxon>
        <taxon>PACMAD clade</taxon>
        <taxon>Arundinoideae</taxon>
        <taxon>Arundineae</taxon>
        <taxon>Arundo</taxon>
    </lineage>
</organism>
<dbReference type="EMBL" id="GBRH01182148">
    <property type="protein sequence ID" value="JAE15748.1"/>
    <property type="molecule type" value="Transcribed_RNA"/>
</dbReference>